<comment type="caution">
    <text evidence="4">The sequence shown here is derived from an EMBL/GenBank/DDBJ whole genome shotgun (WGS) entry which is preliminary data.</text>
</comment>
<dbReference type="AlphaFoldDB" id="W4N854"/>
<evidence type="ECO:0000256" key="2">
    <source>
        <dbReference type="PIRSR" id="PIRSR605754-1"/>
    </source>
</evidence>
<dbReference type="GO" id="GO:0016787">
    <property type="term" value="F:hydrolase activity"/>
    <property type="evidence" value="ECO:0007669"/>
    <property type="project" value="UniProtKB-KW"/>
</dbReference>
<keyword evidence="1" id="KW-0378">Hydrolase</keyword>
<dbReference type="NCBIfam" id="TIGR01076">
    <property type="entry name" value="sortase_fam"/>
    <property type="match status" value="1"/>
</dbReference>
<feature type="active site" description="Acyl-thioester intermediate" evidence="2">
    <location>
        <position position="197"/>
    </location>
</feature>
<sequence length="260" mass="28402">MLLGVVVLFYPFVAQKINSRQEVRVVATYDKAQADLKKSQRSKLLSDAAGYNKKIRTGQTPVAGLGEDLYKSDSLYLNQLDVNGVMGAVEIPKISVNLPIRHGTTSEALGNGVGHLYGTTLPIGGKGTNAVLAGHRGLPNAEIFTRLNELEKGDTFYIKVAGKKLAYQVDAIWTVDPSDVSHFGIDPDKDYVTLLTCTPYGINTQRLLVRGHRVPLKSVQQQQDHGLYPDVYIVGLGVAVVLVFAITAVICVRKRRKRVS</sequence>
<dbReference type="Pfam" id="PF04203">
    <property type="entry name" value="Sortase"/>
    <property type="match status" value="1"/>
</dbReference>
<keyword evidence="3" id="KW-0812">Transmembrane</keyword>
<reference evidence="4 5" key="1">
    <citation type="journal article" date="2014" name="Genome Announc.">
        <title>The Genome Sequence of Bifidobacterium moukalabense DSM 27321 Highlights the Close Phylogenetic Relatedness with the Bifidobacterium dentium Taxon.</title>
        <authorList>
            <person name="Lugli G.A."/>
            <person name="Duranti S."/>
            <person name="Milani C."/>
            <person name="Turroni F."/>
            <person name="Viappiani A."/>
            <person name="Mangifesta M."/>
            <person name="van Sinderen D."/>
            <person name="Ventura M."/>
        </authorList>
    </citation>
    <scope>NUCLEOTIDE SEQUENCE [LARGE SCALE GENOMIC DNA]</scope>
    <source>
        <strain evidence="4 5">DSM 27321</strain>
    </source>
</reference>
<keyword evidence="5" id="KW-1185">Reference proteome</keyword>
<dbReference type="Proteomes" id="UP000019155">
    <property type="component" value="Unassembled WGS sequence"/>
</dbReference>
<dbReference type="SUPFAM" id="SSF63817">
    <property type="entry name" value="Sortase"/>
    <property type="match status" value="1"/>
</dbReference>
<evidence type="ECO:0000313" key="4">
    <source>
        <dbReference type="EMBL" id="ETY70691.1"/>
    </source>
</evidence>
<name>W4N854_9BIFI</name>
<dbReference type="STRING" id="1435051.BMOU_1550"/>
<dbReference type="InterPro" id="IPR042002">
    <property type="entry name" value="Sortase_C"/>
</dbReference>
<gene>
    <name evidence="4" type="ORF">BMOU_1550</name>
</gene>
<dbReference type="InterPro" id="IPR023365">
    <property type="entry name" value="Sortase_dom-sf"/>
</dbReference>
<protein>
    <submittedName>
        <fullName evidence="4">Sortase family protein</fullName>
    </submittedName>
</protein>
<evidence type="ECO:0000256" key="1">
    <source>
        <dbReference type="ARBA" id="ARBA00022801"/>
    </source>
</evidence>
<dbReference type="Gene3D" id="2.40.260.10">
    <property type="entry name" value="Sortase"/>
    <property type="match status" value="1"/>
</dbReference>
<dbReference type="NCBIfam" id="NF033745">
    <property type="entry name" value="class_C_sortase"/>
    <property type="match status" value="1"/>
</dbReference>
<evidence type="ECO:0000256" key="3">
    <source>
        <dbReference type="SAM" id="Phobius"/>
    </source>
</evidence>
<keyword evidence="3" id="KW-0472">Membrane</keyword>
<dbReference type="EMBL" id="AZMV01000007">
    <property type="protein sequence ID" value="ETY70691.1"/>
    <property type="molecule type" value="Genomic_DNA"/>
</dbReference>
<evidence type="ECO:0000313" key="5">
    <source>
        <dbReference type="Proteomes" id="UP000019155"/>
    </source>
</evidence>
<keyword evidence="3" id="KW-1133">Transmembrane helix</keyword>
<dbReference type="InterPro" id="IPR005754">
    <property type="entry name" value="Sortase"/>
</dbReference>
<dbReference type="PATRIC" id="fig|1435051.3.peg.1533"/>
<proteinExistence type="predicted"/>
<feature type="transmembrane region" description="Helical" evidence="3">
    <location>
        <begin position="231"/>
        <end position="252"/>
    </location>
</feature>
<feature type="active site" description="Proton donor/acceptor" evidence="2">
    <location>
        <position position="135"/>
    </location>
</feature>
<dbReference type="eggNOG" id="COG3764">
    <property type="taxonomic scope" value="Bacteria"/>
</dbReference>
<dbReference type="CDD" id="cd05827">
    <property type="entry name" value="Sortase_C"/>
    <property type="match status" value="1"/>
</dbReference>
<organism evidence="4 5">
    <name type="scientific">Bifidobacterium moukalabense DSM 27321</name>
    <dbReference type="NCBI Taxonomy" id="1435051"/>
    <lineage>
        <taxon>Bacteria</taxon>
        <taxon>Bacillati</taxon>
        <taxon>Actinomycetota</taxon>
        <taxon>Actinomycetes</taxon>
        <taxon>Bifidobacteriales</taxon>
        <taxon>Bifidobacteriaceae</taxon>
        <taxon>Bifidobacterium</taxon>
    </lineage>
</organism>
<accession>W4N854</accession>